<dbReference type="EMBL" id="JANPWB010000011">
    <property type="protein sequence ID" value="KAJ1124205.1"/>
    <property type="molecule type" value="Genomic_DNA"/>
</dbReference>
<comment type="caution">
    <text evidence="1">The sequence shown here is derived from an EMBL/GenBank/DDBJ whole genome shotgun (WGS) entry which is preliminary data.</text>
</comment>
<evidence type="ECO:0000313" key="2">
    <source>
        <dbReference type="Proteomes" id="UP001066276"/>
    </source>
</evidence>
<name>A0AAV7PFY2_PLEWA</name>
<reference evidence="1" key="1">
    <citation type="journal article" date="2022" name="bioRxiv">
        <title>Sequencing and chromosome-scale assembly of the giantPleurodeles waltlgenome.</title>
        <authorList>
            <person name="Brown T."/>
            <person name="Elewa A."/>
            <person name="Iarovenko S."/>
            <person name="Subramanian E."/>
            <person name="Araus A.J."/>
            <person name="Petzold A."/>
            <person name="Susuki M."/>
            <person name="Suzuki K.-i.T."/>
            <person name="Hayashi T."/>
            <person name="Toyoda A."/>
            <person name="Oliveira C."/>
            <person name="Osipova E."/>
            <person name="Leigh N.D."/>
            <person name="Simon A."/>
            <person name="Yun M.H."/>
        </authorList>
    </citation>
    <scope>NUCLEOTIDE SEQUENCE</scope>
    <source>
        <strain evidence="1">20211129_DDA</strain>
        <tissue evidence="1">Liver</tissue>
    </source>
</reference>
<gene>
    <name evidence="1" type="ORF">NDU88_002666</name>
</gene>
<dbReference type="AlphaFoldDB" id="A0AAV7PFY2"/>
<proteinExistence type="predicted"/>
<evidence type="ECO:0000313" key="1">
    <source>
        <dbReference type="EMBL" id="KAJ1124205.1"/>
    </source>
</evidence>
<keyword evidence="2" id="KW-1185">Reference proteome</keyword>
<sequence length="147" mass="17378">MRYHHPPIRQHIRVMVGFVNPSSTRPGWQHQQKHLGKRQVEERDLHPGEVGRTIRVSAFTVDSWPHKQNTTMLVSSPIQRPDNQEATTLENWPHSGESMALAEQQRLEKWVRGDTPETGTEIEKREYLRRVEDSRDKKKIRKDRSRE</sequence>
<dbReference type="Proteomes" id="UP001066276">
    <property type="component" value="Chromosome 7"/>
</dbReference>
<organism evidence="1 2">
    <name type="scientific">Pleurodeles waltl</name>
    <name type="common">Iberian ribbed newt</name>
    <dbReference type="NCBI Taxonomy" id="8319"/>
    <lineage>
        <taxon>Eukaryota</taxon>
        <taxon>Metazoa</taxon>
        <taxon>Chordata</taxon>
        <taxon>Craniata</taxon>
        <taxon>Vertebrata</taxon>
        <taxon>Euteleostomi</taxon>
        <taxon>Amphibia</taxon>
        <taxon>Batrachia</taxon>
        <taxon>Caudata</taxon>
        <taxon>Salamandroidea</taxon>
        <taxon>Salamandridae</taxon>
        <taxon>Pleurodelinae</taxon>
        <taxon>Pleurodeles</taxon>
    </lineage>
</organism>
<protein>
    <submittedName>
        <fullName evidence="1">Uncharacterized protein</fullName>
    </submittedName>
</protein>
<accession>A0AAV7PFY2</accession>